<dbReference type="Proteomes" id="UP000294902">
    <property type="component" value="Unassembled WGS sequence"/>
</dbReference>
<dbReference type="InterPro" id="IPR030902">
    <property type="entry name" value="CLB_0814_fam"/>
</dbReference>
<reference evidence="1 2" key="1">
    <citation type="submission" date="2019-03" db="EMBL/GenBank/DDBJ databases">
        <title>Genomic Encyclopedia of Type Strains, Phase IV (KMG-IV): sequencing the most valuable type-strain genomes for metagenomic binning, comparative biology and taxonomic classification.</title>
        <authorList>
            <person name="Goeker M."/>
        </authorList>
    </citation>
    <scope>NUCLEOTIDE SEQUENCE [LARGE SCALE GENOMIC DNA]</scope>
    <source>
        <strain evidence="1 2">DSM 24629</strain>
    </source>
</reference>
<evidence type="ECO:0000313" key="1">
    <source>
        <dbReference type="EMBL" id="TCT15505.1"/>
    </source>
</evidence>
<comment type="caution">
    <text evidence="1">The sequence shown here is derived from an EMBL/GenBank/DDBJ whole genome shotgun (WGS) entry which is preliminary data.</text>
</comment>
<accession>A0A4R3MML8</accession>
<sequence length="77" mass="9310">MIAKSFYRNQRELADTLNNLVDMYWRNELDEDLLIQNISNIYMNNRGKILKFDQFTKILQQQCGKKRLEVIEKIITK</sequence>
<dbReference type="AlphaFoldDB" id="A0A4R3MML8"/>
<organism evidence="1 2">
    <name type="scientific">Natranaerovirga pectinivora</name>
    <dbReference type="NCBI Taxonomy" id="682400"/>
    <lineage>
        <taxon>Bacteria</taxon>
        <taxon>Bacillati</taxon>
        <taxon>Bacillota</taxon>
        <taxon>Clostridia</taxon>
        <taxon>Lachnospirales</taxon>
        <taxon>Natranaerovirgaceae</taxon>
        <taxon>Natranaerovirga</taxon>
    </lineage>
</organism>
<dbReference type="OrthoDB" id="2456252at2"/>
<name>A0A4R3MML8_9FIRM</name>
<protein>
    <submittedName>
        <fullName evidence="1">Uncharacterized protein (TIGR04540 family)</fullName>
    </submittedName>
</protein>
<dbReference type="RefSeq" id="WP_132251257.1">
    <property type="nucleotide sequence ID" value="NZ_SMAL01000003.1"/>
</dbReference>
<evidence type="ECO:0000313" key="2">
    <source>
        <dbReference type="Proteomes" id="UP000294902"/>
    </source>
</evidence>
<dbReference type="EMBL" id="SMAL01000003">
    <property type="protein sequence ID" value="TCT15505.1"/>
    <property type="molecule type" value="Genomic_DNA"/>
</dbReference>
<dbReference type="NCBIfam" id="TIGR04540">
    <property type="entry name" value="CLB_0814_fam"/>
    <property type="match status" value="1"/>
</dbReference>
<proteinExistence type="predicted"/>
<keyword evidence="2" id="KW-1185">Reference proteome</keyword>
<gene>
    <name evidence="1" type="ORF">EDC18_103210</name>
</gene>